<evidence type="ECO:0000313" key="2">
    <source>
        <dbReference type="Proteomes" id="UP000807159"/>
    </source>
</evidence>
<dbReference type="SUPFAM" id="SSF53822">
    <property type="entry name" value="Periplasmic binding protein-like I"/>
    <property type="match status" value="1"/>
</dbReference>
<keyword evidence="2" id="KW-1185">Reference proteome</keyword>
<gene>
    <name evidence="1" type="ORF">H0E87_012466</name>
</gene>
<reference evidence="1" key="1">
    <citation type="journal article" date="2021" name="J. Hered.">
        <title>Genome Assembly of Salicaceae Populus deltoides (Eastern Cottonwood) I-69 Based on Nanopore Sequencing and Hi-C Technologies.</title>
        <authorList>
            <person name="Bai S."/>
            <person name="Wu H."/>
            <person name="Zhang J."/>
            <person name="Pan Z."/>
            <person name="Zhao W."/>
            <person name="Li Z."/>
            <person name="Tong C."/>
        </authorList>
    </citation>
    <scope>NUCLEOTIDE SEQUENCE</scope>
    <source>
        <tissue evidence="1">Leaf</tissue>
    </source>
</reference>
<sequence length="61" mass="6403">MGKVIIRVGVVLDMNSAVGKVAESCISAAVNDFYARNADYRTRISLVARDSKGDVVTAASA</sequence>
<protein>
    <recommendedName>
        <fullName evidence="3">Glutamate receptor</fullName>
    </recommendedName>
</protein>
<comment type="caution">
    <text evidence="1">The sequence shown here is derived from an EMBL/GenBank/DDBJ whole genome shotgun (WGS) entry which is preliminary data.</text>
</comment>
<dbReference type="InterPro" id="IPR015683">
    <property type="entry name" value="Ionotropic_Glu_rcpt"/>
</dbReference>
<proteinExistence type="predicted"/>
<dbReference type="AlphaFoldDB" id="A0A8T2YJ73"/>
<organism evidence="1 2">
    <name type="scientific">Populus deltoides</name>
    <name type="common">Eastern poplar</name>
    <name type="synonym">Eastern cottonwood</name>
    <dbReference type="NCBI Taxonomy" id="3696"/>
    <lineage>
        <taxon>Eukaryota</taxon>
        <taxon>Viridiplantae</taxon>
        <taxon>Streptophyta</taxon>
        <taxon>Embryophyta</taxon>
        <taxon>Tracheophyta</taxon>
        <taxon>Spermatophyta</taxon>
        <taxon>Magnoliopsida</taxon>
        <taxon>eudicotyledons</taxon>
        <taxon>Gunneridae</taxon>
        <taxon>Pentapetalae</taxon>
        <taxon>rosids</taxon>
        <taxon>fabids</taxon>
        <taxon>Malpighiales</taxon>
        <taxon>Salicaceae</taxon>
        <taxon>Saliceae</taxon>
        <taxon>Populus</taxon>
    </lineage>
</organism>
<dbReference type="EMBL" id="JACEGQ020000006">
    <property type="protein sequence ID" value="KAH8505228.1"/>
    <property type="molecule type" value="Genomic_DNA"/>
</dbReference>
<dbReference type="Proteomes" id="UP000807159">
    <property type="component" value="Chromosome 6"/>
</dbReference>
<dbReference type="InterPro" id="IPR028082">
    <property type="entry name" value="Peripla_BP_I"/>
</dbReference>
<accession>A0A8T2YJ73</accession>
<evidence type="ECO:0008006" key="3">
    <source>
        <dbReference type="Google" id="ProtNLM"/>
    </source>
</evidence>
<name>A0A8T2YJ73_POPDE</name>
<dbReference type="PANTHER" id="PTHR34836:SF7">
    <property type="entry name" value="RECEPTOR LIGAND BINDING REGION DOMAIN-CONTAINING PROTEIN"/>
    <property type="match status" value="1"/>
</dbReference>
<evidence type="ECO:0000313" key="1">
    <source>
        <dbReference type="EMBL" id="KAH8505228.1"/>
    </source>
</evidence>
<dbReference type="PANTHER" id="PTHR34836">
    <property type="entry name" value="OS06G0188250 PROTEIN"/>
    <property type="match status" value="1"/>
</dbReference>
<feature type="non-terminal residue" evidence="1">
    <location>
        <position position="61"/>
    </location>
</feature>